<accession>A0A6J4K0V2</accession>
<proteinExistence type="predicted"/>
<dbReference type="EMBL" id="CADCTO010000619">
    <property type="protein sequence ID" value="CAA9292206.1"/>
    <property type="molecule type" value="Genomic_DNA"/>
</dbReference>
<gene>
    <name evidence="1" type="ORF">AVDCRST_MAG63-4454</name>
</gene>
<protein>
    <submittedName>
        <fullName evidence="1">Uncharacterized protein</fullName>
    </submittedName>
</protein>
<organism evidence="1">
    <name type="scientific">uncultured Armatimonadetes bacterium</name>
    <dbReference type="NCBI Taxonomy" id="157466"/>
    <lineage>
        <taxon>Bacteria</taxon>
        <taxon>Bacillati</taxon>
        <taxon>Armatimonadota</taxon>
        <taxon>environmental samples</taxon>
    </lineage>
</organism>
<evidence type="ECO:0000313" key="1">
    <source>
        <dbReference type="EMBL" id="CAA9292206.1"/>
    </source>
</evidence>
<name>A0A6J4K0V2_9BACT</name>
<reference evidence="1" key="1">
    <citation type="submission" date="2020-02" db="EMBL/GenBank/DDBJ databases">
        <authorList>
            <person name="Meier V. D."/>
        </authorList>
    </citation>
    <scope>NUCLEOTIDE SEQUENCE</scope>
    <source>
        <strain evidence="1">AVDCRST_MAG63</strain>
    </source>
</reference>
<dbReference type="AlphaFoldDB" id="A0A6J4K0V2"/>
<sequence>MLEALSDVVVRRIACIGLGAEEDVAHAHVFENMAALAQTGAFLGSCSLTRQMEAYQAYEAALTYAHGQRAQDPSVINASIVSAVEGNYGNFHLTEKTKNSRLWISPLMPIYWFFDLPAVAARNLFLPELGQSRTFGEAFQAVADCRARFPERPPSRIPLP</sequence>